<keyword evidence="2" id="KW-1185">Reference proteome</keyword>
<dbReference type="EMBL" id="RQHS01000019">
    <property type="protein sequence ID" value="TGM97297.1"/>
    <property type="molecule type" value="Genomic_DNA"/>
</dbReference>
<gene>
    <name evidence="1" type="ORF">EHR06_14190</name>
</gene>
<comment type="caution">
    <text evidence="1">The sequence shown here is derived from an EMBL/GenBank/DDBJ whole genome shotgun (WGS) entry which is preliminary data.</text>
</comment>
<dbReference type="AlphaFoldDB" id="A0A4Z1A9Z0"/>
<evidence type="ECO:0000313" key="1">
    <source>
        <dbReference type="EMBL" id="TGM97297.1"/>
    </source>
</evidence>
<dbReference type="Proteomes" id="UP000297241">
    <property type="component" value="Unassembled WGS sequence"/>
</dbReference>
<protein>
    <submittedName>
        <fullName evidence="1">Uncharacterized protein</fullName>
    </submittedName>
</protein>
<reference evidence="1" key="1">
    <citation type="journal article" date="2019" name="PLoS Negl. Trop. Dis.">
        <title>Revisiting the worldwide diversity of Leptospira species in the environment.</title>
        <authorList>
            <person name="Vincent A.T."/>
            <person name="Schiettekatte O."/>
            <person name="Bourhy P."/>
            <person name="Veyrier F.J."/>
            <person name="Picardeau M."/>
        </authorList>
    </citation>
    <scope>NUCLEOTIDE SEQUENCE [LARGE SCALE GENOMIC DNA]</scope>
    <source>
        <strain evidence="1">201601113</strain>
    </source>
</reference>
<organism evidence="1 2">
    <name type="scientific">Leptospira dzoumogneensis</name>
    <dbReference type="NCBI Taxonomy" id="2484904"/>
    <lineage>
        <taxon>Bacteria</taxon>
        <taxon>Pseudomonadati</taxon>
        <taxon>Spirochaetota</taxon>
        <taxon>Spirochaetia</taxon>
        <taxon>Leptospirales</taxon>
        <taxon>Leptospiraceae</taxon>
        <taxon>Leptospira</taxon>
    </lineage>
</organism>
<proteinExistence type="predicted"/>
<sequence>MKIFDYRKHNGIFVTESHQWLAVDPDDSMECIFLMLSLKDGELLKDYYQSLPPENHEEHDHLKVAVNGFRFTDASVYQTGLAIQNGKGNPEGLLLPLKSFNKEFTFDKIYPSDNPNTISKYSLSYNERVYRFILMLDSLMIGLAEKSIKV</sequence>
<accession>A0A4Z1A9Z0</accession>
<dbReference type="OrthoDB" id="332063at2"/>
<dbReference type="RefSeq" id="WP_135757604.1">
    <property type="nucleotide sequence ID" value="NZ_RQHS01000019.1"/>
</dbReference>
<evidence type="ECO:0000313" key="2">
    <source>
        <dbReference type="Proteomes" id="UP000297241"/>
    </source>
</evidence>
<name>A0A4Z1A9Z0_9LEPT</name>